<dbReference type="PANTHER" id="PTHR30483">
    <property type="entry name" value="LEUCINE-SPECIFIC-BINDING PROTEIN"/>
    <property type="match status" value="1"/>
</dbReference>
<keyword evidence="4" id="KW-0029">Amino-acid transport</keyword>
<evidence type="ECO:0000259" key="6">
    <source>
        <dbReference type="Pfam" id="PF13458"/>
    </source>
</evidence>
<dbReference type="SUPFAM" id="SSF53822">
    <property type="entry name" value="Periplasmic binding protein-like I"/>
    <property type="match status" value="1"/>
</dbReference>
<accession>A0ABT6AJ87</accession>
<feature type="signal peptide" evidence="5">
    <location>
        <begin position="1"/>
        <end position="20"/>
    </location>
</feature>
<evidence type="ECO:0000313" key="8">
    <source>
        <dbReference type="Proteomes" id="UP001216674"/>
    </source>
</evidence>
<protein>
    <submittedName>
        <fullName evidence="7">ABC transporter substrate-binding protein</fullName>
    </submittedName>
</protein>
<keyword evidence="8" id="KW-1185">Reference proteome</keyword>
<organism evidence="7 8">
    <name type="scientific">Cupriavidus basilensis</name>
    <dbReference type="NCBI Taxonomy" id="68895"/>
    <lineage>
        <taxon>Bacteria</taxon>
        <taxon>Pseudomonadati</taxon>
        <taxon>Pseudomonadota</taxon>
        <taxon>Betaproteobacteria</taxon>
        <taxon>Burkholderiales</taxon>
        <taxon>Burkholderiaceae</taxon>
        <taxon>Cupriavidus</taxon>
    </lineage>
</organism>
<evidence type="ECO:0000313" key="7">
    <source>
        <dbReference type="EMBL" id="MDF3831836.1"/>
    </source>
</evidence>
<dbReference type="Proteomes" id="UP001216674">
    <property type="component" value="Unassembled WGS sequence"/>
</dbReference>
<dbReference type="EMBL" id="JARJLM010000037">
    <property type="protein sequence ID" value="MDF3831836.1"/>
    <property type="molecule type" value="Genomic_DNA"/>
</dbReference>
<evidence type="ECO:0000256" key="4">
    <source>
        <dbReference type="ARBA" id="ARBA00022970"/>
    </source>
</evidence>
<feature type="domain" description="Leucine-binding protein" evidence="6">
    <location>
        <begin position="23"/>
        <end position="372"/>
    </location>
</feature>
<dbReference type="PANTHER" id="PTHR30483:SF6">
    <property type="entry name" value="PERIPLASMIC BINDING PROTEIN OF ABC TRANSPORTER FOR NATURAL AMINO ACIDS"/>
    <property type="match status" value="1"/>
</dbReference>
<evidence type="ECO:0000256" key="3">
    <source>
        <dbReference type="ARBA" id="ARBA00022729"/>
    </source>
</evidence>
<dbReference type="Gene3D" id="3.40.50.2300">
    <property type="match status" value="2"/>
</dbReference>
<evidence type="ECO:0000256" key="5">
    <source>
        <dbReference type="SAM" id="SignalP"/>
    </source>
</evidence>
<reference evidence="7 8" key="1">
    <citation type="submission" date="2023-03" db="EMBL/GenBank/DDBJ databases">
        <title>Draft assemblies of triclosan tolerant bacteria isolated from returned activated sludge.</title>
        <authorList>
            <person name="Van Hamelsveld S."/>
        </authorList>
    </citation>
    <scope>NUCLEOTIDE SEQUENCE [LARGE SCALE GENOMIC DNA]</scope>
    <source>
        <strain evidence="7 8">GW210010_S58</strain>
    </source>
</reference>
<proteinExistence type="inferred from homology"/>
<name>A0ABT6AJ87_9BURK</name>
<comment type="caution">
    <text evidence="7">The sequence shown here is derived from an EMBL/GenBank/DDBJ whole genome shotgun (WGS) entry which is preliminary data.</text>
</comment>
<dbReference type="PRINTS" id="PR00337">
    <property type="entry name" value="LEUILEVALBP"/>
</dbReference>
<sequence>MLAVAAASLLGVAAIHGAHAQETLKVGAVVTLSGAGAAWGQALLYGAELAADDVNAKGGLDVGGKKYRVKVIPYDDKYLANEAVTAVNRLVSDDQVKYIIGPVGAAPALAVQPITERSRVIMLTLGFSPKILGADKPFSFRPVLTTEETSQAQINWLVKTRQIKKVGALFPNDETGQQIARDLDKAYASAGAQLAGKEYFDRQRVDMVPLLTRIIAAGVDAIELDGNSPATAGLIVRQARELGFKGLIIRSGGPATPEIVAVAGKEACEGMLVNTPIDPANTAVKAFAERTQAKYGKRMNGFSPNFYDGTHMLFQAMQQAGTVTDTDKVRTALAGSKDYAGILGRLNWTGKAAYGSDHQISAPFYIAEVKNGQEVIRARCTPAACQ</sequence>
<comment type="similarity">
    <text evidence="1">Belongs to the leucine-binding protein family.</text>
</comment>
<dbReference type="InterPro" id="IPR000709">
    <property type="entry name" value="Leu_Ile_Val-bd"/>
</dbReference>
<gene>
    <name evidence="7" type="ORF">P3W85_02525</name>
</gene>
<dbReference type="InterPro" id="IPR028081">
    <property type="entry name" value="Leu-bd"/>
</dbReference>
<dbReference type="InterPro" id="IPR051010">
    <property type="entry name" value="BCAA_transport"/>
</dbReference>
<keyword evidence="2" id="KW-0813">Transport</keyword>
<keyword evidence="3 5" id="KW-0732">Signal</keyword>
<feature type="chain" id="PRO_5046704828" evidence="5">
    <location>
        <begin position="21"/>
        <end position="386"/>
    </location>
</feature>
<dbReference type="Pfam" id="PF13458">
    <property type="entry name" value="Peripla_BP_6"/>
    <property type="match status" value="1"/>
</dbReference>
<dbReference type="CDD" id="cd06336">
    <property type="entry name" value="PBP1_ABC_ligand_binding-like"/>
    <property type="match status" value="1"/>
</dbReference>
<dbReference type="InterPro" id="IPR028082">
    <property type="entry name" value="Peripla_BP_I"/>
</dbReference>
<evidence type="ECO:0000256" key="2">
    <source>
        <dbReference type="ARBA" id="ARBA00022448"/>
    </source>
</evidence>
<evidence type="ECO:0000256" key="1">
    <source>
        <dbReference type="ARBA" id="ARBA00010062"/>
    </source>
</evidence>